<dbReference type="EMBL" id="LWGZ01001004">
    <property type="protein sequence ID" value="OAX54306.1"/>
    <property type="molecule type" value="Genomic_DNA"/>
</dbReference>
<evidence type="ECO:0000313" key="5">
    <source>
        <dbReference type="Proteomes" id="UP000092021"/>
    </source>
</evidence>
<dbReference type="GeneID" id="61262577"/>
<accession>A0A147E922</accession>
<sequence length="115" mass="12608">MIASSTAAAPQGQAPTSLIHRIAEVLDADPDVVRREPTLAQFVTSLRRGQARERVDGLRVSETDAGVRVYAEITVRRERSLLEIHRRLRDAVEAAVLEQTGRAPALLDLTILGTE</sequence>
<dbReference type="Proteomes" id="UP000092021">
    <property type="component" value="Unassembled WGS sequence"/>
</dbReference>
<dbReference type="Proteomes" id="UP000594975">
    <property type="component" value="Chromosome"/>
</dbReference>
<evidence type="ECO:0000313" key="6">
    <source>
        <dbReference type="Proteomes" id="UP000594975"/>
    </source>
</evidence>
<reference evidence="3 6" key="4">
    <citation type="submission" date="2020-12" db="EMBL/GenBank/DDBJ databases">
        <title>FDA dAtabase for Regulatory Grade micrObial Sequences (FDA-ARGOS): Supporting development and validation of Infectious Disease Dx tests.</title>
        <authorList>
            <person name="Sproer C."/>
            <person name="Gronow S."/>
            <person name="Severitt S."/>
            <person name="Schroder I."/>
            <person name="Tallon L."/>
            <person name="Sadzewicz L."/>
            <person name="Zhao X."/>
            <person name="Boylan J."/>
            <person name="Ott S."/>
            <person name="Bowen H."/>
            <person name="Vavikolanu K."/>
            <person name="Mehta A."/>
            <person name="Aluvathingal J."/>
            <person name="Nadendla S."/>
            <person name="Lowell S."/>
            <person name="Myers T."/>
            <person name="Yan Y."/>
            <person name="Sichtig H."/>
        </authorList>
    </citation>
    <scope>NUCLEOTIDE SEQUENCE [LARGE SCALE GENOMIC DNA]</scope>
    <source>
        <strain evidence="3 6">FDAARGOS_864</strain>
    </source>
</reference>
<protein>
    <submittedName>
        <fullName evidence="2">Uncharacterized protein</fullName>
    </submittedName>
</protein>
<dbReference type="RefSeq" id="WP_058731714.1">
    <property type="nucleotide sequence ID" value="NZ_CP065738.1"/>
</dbReference>
<dbReference type="PATRIC" id="fig|37923.10.peg.566"/>
<evidence type="ECO:0000313" key="4">
    <source>
        <dbReference type="Proteomes" id="UP000053171"/>
    </source>
</evidence>
<organism evidence="2 5">
    <name type="scientific">Rothia kristinae</name>
    <dbReference type="NCBI Taxonomy" id="37923"/>
    <lineage>
        <taxon>Bacteria</taxon>
        <taxon>Bacillati</taxon>
        <taxon>Actinomycetota</taxon>
        <taxon>Actinomycetes</taxon>
        <taxon>Micrococcales</taxon>
        <taxon>Micrococcaceae</taxon>
        <taxon>Rothia</taxon>
    </lineage>
</organism>
<dbReference type="EMBL" id="CP065738">
    <property type="protein sequence ID" value="QPT54388.1"/>
    <property type="molecule type" value="Genomic_DNA"/>
</dbReference>
<evidence type="ECO:0000313" key="2">
    <source>
        <dbReference type="EMBL" id="OAX54306.1"/>
    </source>
</evidence>
<reference evidence="2 5" key="1">
    <citation type="submission" date="2016-04" db="EMBL/GenBank/DDBJ databases">
        <title>Identification of putative biosynthetic pathways for the production of bioactive secondary metabolites by the marine actinomycete Kocuria kristinae RUTW2-3.</title>
        <authorList>
            <person name="Waterworth S.C."/>
            <person name="Walmsley T.A."/>
            <person name="Matongo T."/>
            <person name="Davies-Coleman M.T."/>
            <person name="Dorrington R.A."/>
        </authorList>
    </citation>
    <scope>NUCLEOTIDE SEQUENCE [LARGE SCALE GENOMIC DNA]</scope>
    <source>
        <strain evidence="4">RuSp02-3</strain>
        <strain evidence="1">RUTW2-3</strain>
        <strain evidence="2 5">RUTW4-5</strain>
    </source>
</reference>
<name>A0A147E922_9MICC</name>
<dbReference type="AlphaFoldDB" id="A0A147E922"/>
<reference evidence="4" key="3">
    <citation type="submission" date="2016-04" db="EMBL/GenBank/DDBJ databases">
        <authorList>
            <person name="Waterworth S."/>
            <person name="Matcher G."/>
        </authorList>
    </citation>
    <scope>NUCLEOTIDE SEQUENCE [LARGE SCALE GENOMIC DNA]</scope>
    <source>
        <strain evidence="4">RuSp02-3</strain>
    </source>
</reference>
<keyword evidence="4" id="KW-1185">Reference proteome</keyword>
<dbReference type="Proteomes" id="UP000053171">
    <property type="component" value="Unassembled WGS sequence"/>
</dbReference>
<proteinExistence type="predicted"/>
<evidence type="ECO:0000313" key="1">
    <source>
        <dbReference type="EMBL" id="OAX51360.1"/>
    </source>
</evidence>
<gene>
    <name evidence="2" type="ORF">A5N15_11205</name>
    <name evidence="1" type="ORF">AN277_0209300</name>
    <name evidence="3" type="ORF">I6G21_04245</name>
</gene>
<reference evidence="1" key="2">
    <citation type="submission" date="2016-04" db="EMBL/GenBank/DDBJ databases">
        <authorList>
            <person name="Evans L.H."/>
            <person name="Alamgir A."/>
            <person name="Owens N."/>
            <person name="Weber N.D."/>
            <person name="Virtaneva K."/>
            <person name="Barbian K."/>
            <person name="Babar A."/>
            <person name="Rosenke K."/>
        </authorList>
    </citation>
    <scope>NUCLEOTIDE SEQUENCE [LARGE SCALE GENOMIC DNA]</scope>
    <source>
        <strain evidence="1">RUTW2-3</strain>
    </source>
</reference>
<dbReference type="KEGG" id="rkr:I6G21_04245"/>
<evidence type="ECO:0000313" key="3">
    <source>
        <dbReference type="EMBL" id="QPT54388.1"/>
    </source>
</evidence>
<dbReference type="EMBL" id="LJBJ02000022">
    <property type="protein sequence ID" value="OAX51360.1"/>
    <property type="molecule type" value="Genomic_DNA"/>
</dbReference>